<evidence type="ECO:0000256" key="2">
    <source>
        <dbReference type="SAM" id="SignalP"/>
    </source>
</evidence>
<gene>
    <name evidence="3" type="ORF">UX87_C0007G0065</name>
</gene>
<feature type="chain" id="PRO_5002539590" evidence="2">
    <location>
        <begin position="19"/>
        <end position="196"/>
    </location>
</feature>
<feature type="signal peptide" evidence="2">
    <location>
        <begin position="1"/>
        <end position="18"/>
    </location>
</feature>
<keyword evidence="2" id="KW-0732">Signal</keyword>
<dbReference type="Proteomes" id="UP000034364">
    <property type="component" value="Unassembled WGS sequence"/>
</dbReference>
<name>A0A0G1S589_9BACT</name>
<sequence length="196" mass="19725">MRKIFFLSIFVLAAVTWATVKIPASQLQIVGNGDGSQSGIDIQSGDSINIQQKNSVDVINDVNASANTGGNSVSGNDGEGQIITGNATTEVDIKNLFNNNSADVPCCATSTPTPKAGLKKNITPTPTSFKSTPAPSVGNGDGGNGDGVNGAGPGPVGGAQVLGLAATAGPVSGIEYLFYGGGLLCFRLAGLKFRKP</sequence>
<proteinExistence type="predicted"/>
<evidence type="ECO:0000313" key="4">
    <source>
        <dbReference type="Proteomes" id="UP000034364"/>
    </source>
</evidence>
<accession>A0A0G1S589</accession>
<comment type="caution">
    <text evidence="3">The sequence shown here is derived from an EMBL/GenBank/DDBJ whole genome shotgun (WGS) entry which is preliminary data.</text>
</comment>
<organism evidence="3 4">
    <name type="scientific">Candidatus Amesbacteria bacterium GW2011_GWA1_47_16</name>
    <dbReference type="NCBI Taxonomy" id="1618353"/>
    <lineage>
        <taxon>Bacteria</taxon>
        <taxon>Candidatus Amesiibacteriota</taxon>
    </lineage>
</organism>
<protein>
    <submittedName>
        <fullName evidence="3">Uncharacterized protein</fullName>
    </submittedName>
</protein>
<evidence type="ECO:0000313" key="3">
    <source>
        <dbReference type="EMBL" id="KKU64557.1"/>
    </source>
</evidence>
<feature type="region of interest" description="Disordered" evidence="1">
    <location>
        <begin position="115"/>
        <end position="152"/>
    </location>
</feature>
<feature type="compositionally biased region" description="Polar residues" evidence="1">
    <location>
        <begin position="122"/>
        <end position="134"/>
    </location>
</feature>
<evidence type="ECO:0000256" key="1">
    <source>
        <dbReference type="SAM" id="MobiDB-lite"/>
    </source>
</evidence>
<reference evidence="3 4" key="1">
    <citation type="journal article" date="2015" name="Nature">
        <title>rRNA introns, odd ribosomes, and small enigmatic genomes across a large radiation of phyla.</title>
        <authorList>
            <person name="Brown C.T."/>
            <person name="Hug L.A."/>
            <person name="Thomas B.C."/>
            <person name="Sharon I."/>
            <person name="Castelle C.J."/>
            <person name="Singh A."/>
            <person name="Wilkins M.J."/>
            <person name="Williams K.H."/>
            <person name="Banfield J.F."/>
        </authorList>
    </citation>
    <scope>NUCLEOTIDE SEQUENCE [LARGE SCALE GENOMIC DNA]</scope>
</reference>
<dbReference type="AlphaFoldDB" id="A0A0G1S589"/>
<feature type="compositionally biased region" description="Gly residues" evidence="1">
    <location>
        <begin position="139"/>
        <end position="152"/>
    </location>
</feature>
<dbReference type="EMBL" id="LCNV01000007">
    <property type="protein sequence ID" value="KKU64557.1"/>
    <property type="molecule type" value="Genomic_DNA"/>
</dbReference>